<dbReference type="GO" id="GO:0009982">
    <property type="term" value="F:pseudouridine synthase activity"/>
    <property type="evidence" value="ECO:0007669"/>
    <property type="project" value="InterPro"/>
</dbReference>
<reference evidence="2" key="1">
    <citation type="submission" date="2023-12" db="EMBL/GenBank/DDBJ databases">
        <title>Genome assembly of Anisodus tanguticus.</title>
        <authorList>
            <person name="Wang Y.-J."/>
        </authorList>
    </citation>
    <scope>NUCLEOTIDE SEQUENCE</scope>
    <source>
        <strain evidence="2">KB-2021</strain>
        <tissue evidence="2">Leaf</tissue>
    </source>
</reference>
<protein>
    <submittedName>
        <fullName evidence="2">Uncharacterized protein</fullName>
    </submittedName>
</protein>
<name>A0AAE1SC83_9SOLA</name>
<evidence type="ECO:0000313" key="3">
    <source>
        <dbReference type="Proteomes" id="UP001291623"/>
    </source>
</evidence>
<dbReference type="EMBL" id="JAVYJV010000007">
    <property type="protein sequence ID" value="KAK4367066.1"/>
    <property type="molecule type" value="Genomic_DNA"/>
</dbReference>
<organism evidence="2 3">
    <name type="scientific">Anisodus tanguticus</name>
    <dbReference type="NCBI Taxonomy" id="243964"/>
    <lineage>
        <taxon>Eukaryota</taxon>
        <taxon>Viridiplantae</taxon>
        <taxon>Streptophyta</taxon>
        <taxon>Embryophyta</taxon>
        <taxon>Tracheophyta</taxon>
        <taxon>Spermatophyta</taxon>
        <taxon>Magnoliopsida</taxon>
        <taxon>eudicotyledons</taxon>
        <taxon>Gunneridae</taxon>
        <taxon>Pentapetalae</taxon>
        <taxon>asterids</taxon>
        <taxon>lamiids</taxon>
        <taxon>Solanales</taxon>
        <taxon>Solanaceae</taxon>
        <taxon>Solanoideae</taxon>
        <taxon>Hyoscyameae</taxon>
        <taxon>Anisodus</taxon>
    </lineage>
</organism>
<dbReference type="InterPro" id="IPR020103">
    <property type="entry name" value="PsdUridine_synth_cat_dom_sf"/>
</dbReference>
<dbReference type="InterPro" id="IPR018496">
    <property type="entry name" value="PsdUridine_synth_RsuA/RluB_CS"/>
</dbReference>
<dbReference type="GO" id="GO:0000488">
    <property type="term" value="P:maturation of LSU-rRNA from tetracistronic rRNA transcript (SSU-rRNA, LSU-rRNA, 4.5S-rRNA, 5S-rRNA)"/>
    <property type="evidence" value="ECO:0007669"/>
    <property type="project" value="TreeGrafter"/>
</dbReference>
<dbReference type="GO" id="GO:0009507">
    <property type="term" value="C:chloroplast"/>
    <property type="evidence" value="ECO:0007669"/>
    <property type="project" value="TreeGrafter"/>
</dbReference>
<proteinExistence type="predicted"/>
<dbReference type="AlphaFoldDB" id="A0AAE1SC83"/>
<dbReference type="PROSITE" id="PS01149">
    <property type="entry name" value="PSI_RSU"/>
    <property type="match status" value="1"/>
</dbReference>
<dbReference type="GO" id="GO:0001522">
    <property type="term" value="P:pseudouridine synthesis"/>
    <property type="evidence" value="ECO:0007669"/>
    <property type="project" value="InterPro"/>
</dbReference>
<dbReference type="InterPro" id="IPR050343">
    <property type="entry name" value="RsuA_PseudoU_synthase"/>
</dbReference>
<dbReference type="SUPFAM" id="SSF55120">
    <property type="entry name" value="Pseudouridine synthase"/>
    <property type="match status" value="1"/>
</dbReference>
<dbReference type="Gene3D" id="3.30.70.580">
    <property type="entry name" value="Pseudouridine synthase I, catalytic domain, N-terminal subdomain"/>
    <property type="match status" value="1"/>
</dbReference>
<keyword evidence="3" id="KW-1185">Reference proteome</keyword>
<sequence>MTQLVVTKILKIDENKNDGRKVSSEILALKSDSRRKIDEHPRLIRNVVYGMHSLTFVHGTFHWDKRHPGQPKPRLFTVGRLDVATTGLIIVTNDAISDGTVIDGVHCSPDNVELLPRQPDKPRPRLRIVVHEGRNHEVRELVKNAGLQLRALKRIRIGGFRRPADLAPHTKLPK</sequence>
<keyword evidence="1" id="KW-0413">Isomerase</keyword>
<dbReference type="PANTHER" id="PTHR47683:SF2">
    <property type="entry name" value="RNA-BINDING S4 DOMAIN-CONTAINING PROTEIN"/>
    <property type="match status" value="1"/>
</dbReference>
<dbReference type="InterPro" id="IPR020094">
    <property type="entry name" value="TruA/RsuA/RluB/E/F_N"/>
</dbReference>
<dbReference type="GO" id="GO:0003723">
    <property type="term" value="F:RNA binding"/>
    <property type="evidence" value="ECO:0007669"/>
    <property type="project" value="InterPro"/>
</dbReference>
<accession>A0AAE1SC83</accession>
<dbReference type="GO" id="GO:0032544">
    <property type="term" value="P:plastid translation"/>
    <property type="evidence" value="ECO:0007669"/>
    <property type="project" value="TreeGrafter"/>
</dbReference>
<dbReference type="PANTHER" id="PTHR47683">
    <property type="entry name" value="PSEUDOURIDINE SYNTHASE FAMILY PROTEIN-RELATED"/>
    <property type="match status" value="1"/>
</dbReference>
<evidence type="ECO:0000256" key="1">
    <source>
        <dbReference type="ARBA" id="ARBA00023235"/>
    </source>
</evidence>
<dbReference type="Proteomes" id="UP001291623">
    <property type="component" value="Unassembled WGS sequence"/>
</dbReference>
<dbReference type="GO" id="GO:0000489">
    <property type="term" value="P:maturation of SSU-rRNA from tetracistronic rRNA transcript (SSU-rRNA, LSU-rRNA, 4.5S-rRNA, 5S-rRNA)"/>
    <property type="evidence" value="ECO:0007669"/>
    <property type="project" value="TreeGrafter"/>
</dbReference>
<dbReference type="Gene3D" id="3.30.2350.10">
    <property type="entry name" value="Pseudouridine synthase"/>
    <property type="match status" value="1"/>
</dbReference>
<comment type="caution">
    <text evidence="2">The sequence shown here is derived from an EMBL/GenBank/DDBJ whole genome shotgun (WGS) entry which is preliminary data.</text>
</comment>
<gene>
    <name evidence="2" type="ORF">RND71_014946</name>
</gene>
<evidence type="ECO:0000313" key="2">
    <source>
        <dbReference type="EMBL" id="KAK4367066.1"/>
    </source>
</evidence>